<sequence length="87" mass="9856">MKGKGKLRQSNMFIRVILKSTALVLPAHHVYRGAALLPRNHPHWCSTTNQTVPQHGVEGMSANGRKIRQWLLEMKSISPRSLFEVVL</sequence>
<keyword evidence="2" id="KW-1185">Reference proteome</keyword>
<dbReference type="Proteomes" id="UP001151532">
    <property type="component" value="Chromosome 6"/>
</dbReference>
<dbReference type="OrthoDB" id="10271527at2759"/>
<dbReference type="EMBL" id="JAPFFK010000017">
    <property type="protein sequence ID" value="KAJ6698473.1"/>
    <property type="molecule type" value="Genomic_DNA"/>
</dbReference>
<proteinExistence type="predicted"/>
<reference evidence="1" key="2">
    <citation type="journal article" date="2023" name="Int. J. Mol. Sci.">
        <title>De Novo Assembly and Annotation of 11 Diverse Shrub Willow (Salix) Genomes Reveals Novel Gene Organization in Sex-Linked Regions.</title>
        <authorList>
            <person name="Hyden B."/>
            <person name="Feng K."/>
            <person name="Yates T.B."/>
            <person name="Jawdy S."/>
            <person name="Cereghino C."/>
            <person name="Smart L.B."/>
            <person name="Muchero W."/>
        </authorList>
    </citation>
    <scope>NUCLEOTIDE SEQUENCE</scope>
    <source>
        <tissue evidence="1">Shoot tip</tissue>
    </source>
</reference>
<name>A0A9Q0Q1U2_SALPP</name>
<reference evidence="1" key="1">
    <citation type="submission" date="2022-11" db="EMBL/GenBank/DDBJ databases">
        <authorList>
            <person name="Hyden B.L."/>
            <person name="Feng K."/>
            <person name="Yates T."/>
            <person name="Jawdy S."/>
            <person name="Smart L.B."/>
            <person name="Muchero W."/>
        </authorList>
    </citation>
    <scope>NUCLEOTIDE SEQUENCE</scope>
    <source>
        <tissue evidence="1">Shoot tip</tissue>
    </source>
</reference>
<organism evidence="1 2">
    <name type="scientific">Salix purpurea</name>
    <name type="common">Purple osier willow</name>
    <dbReference type="NCBI Taxonomy" id="77065"/>
    <lineage>
        <taxon>Eukaryota</taxon>
        <taxon>Viridiplantae</taxon>
        <taxon>Streptophyta</taxon>
        <taxon>Embryophyta</taxon>
        <taxon>Tracheophyta</taxon>
        <taxon>Spermatophyta</taxon>
        <taxon>Magnoliopsida</taxon>
        <taxon>eudicotyledons</taxon>
        <taxon>Gunneridae</taxon>
        <taxon>Pentapetalae</taxon>
        <taxon>rosids</taxon>
        <taxon>fabids</taxon>
        <taxon>Malpighiales</taxon>
        <taxon>Salicaceae</taxon>
        <taxon>Saliceae</taxon>
        <taxon>Salix</taxon>
    </lineage>
</organism>
<evidence type="ECO:0000313" key="2">
    <source>
        <dbReference type="Proteomes" id="UP001151532"/>
    </source>
</evidence>
<accession>A0A9Q0Q1U2</accession>
<dbReference type="AlphaFoldDB" id="A0A9Q0Q1U2"/>
<evidence type="ECO:0000313" key="1">
    <source>
        <dbReference type="EMBL" id="KAJ6698473.1"/>
    </source>
</evidence>
<comment type="caution">
    <text evidence="1">The sequence shown here is derived from an EMBL/GenBank/DDBJ whole genome shotgun (WGS) entry which is preliminary data.</text>
</comment>
<gene>
    <name evidence="1" type="ORF">OIU79_011894</name>
</gene>
<protein>
    <submittedName>
        <fullName evidence="1">Uncharacterized protein</fullName>
    </submittedName>
</protein>